<evidence type="ECO:0000256" key="1">
    <source>
        <dbReference type="ARBA" id="ARBA00022741"/>
    </source>
</evidence>
<gene>
    <name evidence="7" type="ORF">MNBD_DELTA04-1412</name>
</gene>
<dbReference type="AlphaFoldDB" id="A0A3B0VP95"/>
<dbReference type="InterPro" id="IPR027417">
    <property type="entry name" value="P-loop_NTPase"/>
</dbReference>
<dbReference type="Gene3D" id="1.20.120.1080">
    <property type="match status" value="1"/>
</dbReference>
<keyword evidence="4" id="KW-0067">ATP-binding</keyword>
<dbReference type="NCBIfam" id="TIGR01967">
    <property type="entry name" value="DEAH_box_HrpA"/>
    <property type="match status" value="1"/>
</dbReference>
<evidence type="ECO:0000256" key="2">
    <source>
        <dbReference type="ARBA" id="ARBA00022801"/>
    </source>
</evidence>
<dbReference type="Gene3D" id="3.40.50.300">
    <property type="entry name" value="P-loop containing nucleotide triphosphate hydrolases"/>
    <property type="match status" value="2"/>
</dbReference>
<dbReference type="InterPro" id="IPR011709">
    <property type="entry name" value="DEAD-box_helicase_OB_fold"/>
</dbReference>
<evidence type="ECO:0000313" key="7">
    <source>
        <dbReference type="EMBL" id="VAW33986.1"/>
    </source>
</evidence>
<dbReference type="GO" id="GO:0005524">
    <property type="term" value="F:ATP binding"/>
    <property type="evidence" value="ECO:0007669"/>
    <property type="project" value="UniProtKB-KW"/>
</dbReference>
<dbReference type="EMBL" id="UOEY01000001">
    <property type="protein sequence ID" value="VAW33986.1"/>
    <property type="molecule type" value="Genomic_DNA"/>
</dbReference>
<protein>
    <submittedName>
        <fullName evidence="7">ATP-dependent helicase HrpA</fullName>
    </submittedName>
</protein>
<accession>A0A3B0VP95</accession>
<evidence type="ECO:0000259" key="5">
    <source>
        <dbReference type="PROSITE" id="PS51192"/>
    </source>
</evidence>
<dbReference type="SUPFAM" id="SSF52540">
    <property type="entry name" value="P-loop containing nucleoside triphosphate hydrolases"/>
    <property type="match status" value="1"/>
</dbReference>
<dbReference type="Pfam" id="PF13245">
    <property type="entry name" value="AAA_19"/>
    <property type="match status" value="1"/>
</dbReference>
<dbReference type="Pfam" id="PF00271">
    <property type="entry name" value="Helicase_C"/>
    <property type="match status" value="1"/>
</dbReference>
<dbReference type="InterPro" id="IPR010222">
    <property type="entry name" value="RNA_helicase_HrpA"/>
</dbReference>
<dbReference type="SMART" id="SM00847">
    <property type="entry name" value="HA2"/>
    <property type="match status" value="1"/>
</dbReference>
<dbReference type="FunFam" id="1.20.120.1080:FF:000005">
    <property type="entry name" value="ATP-dependent helicase HrpA"/>
    <property type="match status" value="1"/>
</dbReference>
<keyword evidence="3 7" id="KW-0347">Helicase</keyword>
<sequence length="1252" mass="141125">MLLTYPPELPISGLKTDIVQAVRDHQVLVIAGDTGSGKTTQIPKMCMEAGRGTTGIIGCTQPRRIAAVAVADRVAAELQDKRRVGYKIRFRDRTGADTLIKFMTDGVLLAETRQDRELRRYDTLIIDEAHERSLNIDFLLGYLKTLLRRRPELKLIISSATIDTDKFSSHFDRAPVIQVSGRTFPITMEYCPPEDTDQGEGESYVEPAVRETVRLATGPAAGDILVFMPTERDIRDSVETLRKQLAGQALVLPLFGRLQAADQRKIFQPARLRKIIVATNVAETSITVPGVRSVVDTGLARLARYNVRAGTTSLQVTRISRASCEQRAGRCGRTGPGHCVRLYSREDYLSRPPFTQPEIQRSNLAEVILQMISLHLGDPREFPFIDPPAPRSIRDGYRALHELGAITPANRLTPRGRIMARLPLDPGISRIIIEGAAQGALREVKVIAAGLSIQDPRIRPADREDQADEMHQRFRVKNSDFLGLLTIWDTFHSTMNQVGSQAKMRKFCQSHFLSWQRMREWLDIHDQISRLLRHEKGFDENEQPASFAAIHQALLCGFLRHIGQKKEKNIYRISNGREAMIFPGSALYNRGGQWIVAASFMETSRLFALNAAVIDVRWLERLGGALCRRSWSDPHWEKKTGRVTALEKVTLFGLIIVAGRKVNYGRINAAAGREAREIFIRSALIGGELGGSFPFLQHNLALITRYQDMEERLRRRNIVFDEQVLYAFYDERLGPVHDRHTLKLFLRAGKGDRLLMMTEDDICRALPDENELYRFPGTLRTGQGELPLSYRFEPGHEADGITVDLPLPLVPGLSPALFEWLVPGLLPAKILALLKALPKKLRRQLVPLPNAADLVMDELELYRDSLYPGLEKALRKHFQVSIRRTDWQTDTLPVHLKMRYRLIGEEGRILFTGRSFRELLNRCQEGSGSADQAAALQPAGPPGRKGIRAWDFARAPEPVTGINRGNGPGGPFFPALFIDEKSQSLELRYIDDKTKSFALNCAGLRFLYSLRFGPEVKALRRQCKAAVASHSASWLSLGLAAGGTEIKEMLLHFILDDIFGIRDGGLPTEREFEAIATTAREKGIVREGVKRLDRLLRLLGRRRLVSSRIAAAMEQAKAGRNFSENRFQEYRQHLQEIMPSSFLTTKKYPDLQHTERYLKALAIRMERAEQAPAKDAAKSARLEAAVNRLQHLPDADGRSAPCIRLLTEYRRMVDEFRVSVFAPELGVAIPVSEKRLQKKWQELENQCHAVES</sequence>
<proteinExistence type="predicted"/>
<dbReference type="SMART" id="SM00490">
    <property type="entry name" value="HELICc"/>
    <property type="match status" value="1"/>
</dbReference>
<dbReference type="PROSITE" id="PS51194">
    <property type="entry name" value="HELICASE_CTER"/>
    <property type="match status" value="1"/>
</dbReference>
<evidence type="ECO:0000256" key="3">
    <source>
        <dbReference type="ARBA" id="ARBA00022806"/>
    </source>
</evidence>
<dbReference type="GO" id="GO:0003724">
    <property type="term" value="F:RNA helicase activity"/>
    <property type="evidence" value="ECO:0007669"/>
    <property type="project" value="InterPro"/>
</dbReference>
<dbReference type="InterPro" id="IPR007502">
    <property type="entry name" value="Helicase-assoc_dom"/>
</dbReference>
<dbReference type="PANTHER" id="PTHR18934:SF99">
    <property type="entry name" value="ATP-DEPENDENT RNA HELICASE DHX37-RELATED"/>
    <property type="match status" value="1"/>
</dbReference>
<keyword evidence="2" id="KW-0378">Hydrolase</keyword>
<dbReference type="InterPro" id="IPR048333">
    <property type="entry name" value="HA2_WH"/>
</dbReference>
<feature type="domain" description="Helicase ATP-binding" evidence="5">
    <location>
        <begin position="19"/>
        <end position="180"/>
    </location>
</feature>
<dbReference type="InterPro" id="IPR001650">
    <property type="entry name" value="Helicase_C-like"/>
</dbReference>
<dbReference type="PROSITE" id="PS51192">
    <property type="entry name" value="HELICASE_ATP_BIND_1"/>
    <property type="match status" value="1"/>
</dbReference>
<reference evidence="7" key="1">
    <citation type="submission" date="2018-06" db="EMBL/GenBank/DDBJ databases">
        <authorList>
            <person name="Zhirakovskaya E."/>
        </authorList>
    </citation>
    <scope>NUCLEOTIDE SEQUENCE</scope>
</reference>
<dbReference type="Pfam" id="PF11898">
    <property type="entry name" value="DUF3418"/>
    <property type="match status" value="1"/>
</dbReference>
<dbReference type="InterPro" id="IPR024590">
    <property type="entry name" value="HrpA_C"/>
</dbReference>
<dbReference type="GO" id="GO:0003723">
    <property type="term" value="F:RNA binding"/>
    <property type="evidence" value="ECO:0007669"/>
    <property type="project" value="TreeGrafter"/>
</dbReference>
<dbReference type="InterPro" id="IPR014001">
    <property type="entry name" value="Helicase_ATP-bd"/>
</dbReference>
<name>A0A3B0VP95_9ZZZZ</name>
<dbReference type="Pfam" id="PF07717">
    <property type="entry name" value="OB_NTP_bind"/>
    <property type="match status" value="1"/>
</dbReference>
<keyword evidence="1" id="KW-0547">Nucleotide-binding</keyword>
<evidence type="ECO:0000259" key="6">
    <source>
        <dbReference type="PROSITE" id="PS51194"/>
    </source>
</evidence>
<dbReference type="PANTHER" id="PTHR18934">
    <property type="entry name" value="ATP-DEPENDENT RNA HELICASE"/>
    <property type="match status" value="1"/>
</dbReference>
<dbReference type="Pfam" id="PF04408">
    <property type="entry name" value="WHD_HA2"/>
    <property type="match status" value="1"/>
</dbReference>
<dbReference type="SMART" id="SM00487">
    <property type="entry name" value="DEXDc"/>
    <property type="match status" value="1"/>
</dbReference>
<dbReference type="CDD" id="cd18791">
    <property type="entry name" value="SF2_C_RHA"/>
    <property type="match status" value="1"/>
</dbReference>
<dbReference type="Pfam" id="PF21010">
    <property type="entry name" value="HA2_C"/>
    <property type="match status" value="1"/>
</dbReference>
<feature type="domain" description="Helicase C-terminal" evidence="6">
    <location>
        <begin position="208"/>
        <end position="375"/>
    </location>
</feature>
<dbReference type="GO" id="GO:0016787">
    <property type="term" value="F:hydrolase activity"/>
    <property type="evidence" value="ECO:0007669"/>
    <property type="project" value="UniProtKB-KW"/>
</dbReference>
<organism evidence="7">
    <name type="scientific">hydrothermal vent metagenome</name>
    <dbReference type="NCBI Taxonomy" id="652676"/>
    <lineage>
        <taxon>unclassified sequences</taxon>
        <taxon>metagenomes</taxon>
        <taxon>ecological metagenomes</taxon>
    </lineage>
</organism>
<evidence type="ECO:0000256" key="4">
    <source>
        <dbReference type="ARBA" id="ARBA00022840"/>
    </source>
</evidence>